<organism evidence="2 3">
    <name type="scientific">Viridibacterium curvum</name>
    <dbReference type="NCBI Taxonomy" id="1101404"/>
    <lineage>
        <taxon>Bacteria</taxon>
        <taxon>Pseudomonadati</taxon>
        <taxon>Pseudomonadota</taxon>
        <taxon>Betaproteobacteria</taxon>
        <taxon>Rhodocyclales</taxon>
        <taxon>Rhodocyclaceae</taxon>
        <taxon>Viridibacterium</taxon>
    </lineage>
</organism>
<protein>
    <submittedName>
        <fullName evidence="2">Type II toxin-antitoxin system RelE/ParE family toxin</fullName>
    </submittedName>
</protein>
<dbReference type="EMBL" id="BAABLD010000005">
    <property type="protein sequence ID" value="GAA5161607.1"/>
    <property type="molecule type" value="Genomic_DNA"/>
</dbReference>
<dbReference type="Proteomes" id="UP001500547">
    <property type="component" value="Unassembled WGS sequence"/>
</dbReference>
<dbReference type="Pfam" id="PF05016">
    <property type="entry name" value="ParE_toxin"/>
    <property type="match status" value="1"/>
</dbReference>
<evidence type="ECO:0000256" key="1">
    <source>
        <dbReference type="ARBA" id="ARBA00022649"/>
    </source>
</evidence>
<comment type="caution">
    <text evidence="2">The sequence shown here is derived from an EMBL/GenBank/DDBJ whole genome shotgun (WGS) entry which is preliminary data.</text>
</comment>
<dbReference type="InterPro" id="IPR035093">
    <property type="entry name" value="RelE/ParE_toxin_dom_sf"/>
</dbReference>
<keyword evidence="1" id="KW-1277">Toxin-antitoxin system</keyword>
<dbReference type="NCBIfam" id="TIGR02385">
    <property type="entry name" value="RelE_StbE"/>
    <property type="match status" value="1"/>
</dbReference>
<gene>
    <name evidence="2" type="ORF">GCM10025770_11070</name>
</gene>
<name>A0ABP9QGK5_9RHOO</name>
<dbReference type="Gene3D" id="3.30.2310.20">
    <property type="entry name" value="RelE-like"/>
    <property type="match status" value="1"/>
</dbReference>
<dbReference type="InterPro" id="IPR007712">
    <property type="entry name" value="RelE/ParE_toxin"/>
</dbReference>
<proteinExistence type="predicted"/>
<reference evidence="3" key="1">
    <citation type="journal article" date="2019" name="Int. J. Syst. Evol. Microbiol.">
        <title>The Global Catalogue of Microorganisms (GCM) 10K type strain sequencing project: providing services to taxonomists for standard genome sequencing and annotation.</title>
        <authorList>
            <consortium name="The Broad Institute Genomics Platform"/>
            <consortium name="The Broad Institute Genome Sequencing Center for Infectious Disease"/>
            <person name="Wu L."/>
            <person name="Ma J."/>
        </authorList>
    </citation>
    <scope>NUCLEOTIDE SEQUENCE [LARGE SCALE GENOMIC DNA]</scope>
    <source>
        <strain evidence="3">JCM 18715</strain>
    </source>
</reference>
<accession>A0ABP9QGK5</accession>
<dbReference type="RefSeq" id="WP_345531879.1">
    <property type="nucleotide sequence ID" value="NZ_BAABLD010000005.1"/>
</dbReference>
<evidence type="ECO:0000313" key="3">
    <source>
        <dbReference type="Proteomes" id="UP001500547"/>
    </source>
</evidence>
<evidence type="ECO:0000313" key="2">
    <source>
        <dbReference type="EMBL" id="GAA5161607.1"/>
    </source>
</evidence>
<sequence length="98" mass="11381">MARIELAPEVGEDLDRIFDHLEKYEVDNVPARMQEIIQAIAVLEQNPLIGRPAYRDMRELIIGRSARGYVALYRYITEIDTVFVLALRSQREAGYTRQ</sequence>
<keyword evidence="3" id="KW-1185">Reference proteome</keyword>